<comment type="caution">
    <text evidence="2">The sequence shown here is derived from an EMBL/GenBank/DDBJ whole genome shotgun (WGS) entry which is preliminary data.</text>
</comment>
<feature type="compositionally biased region" description="Polar residues" evidence="1">
    <location>
        <begin position="8"/>
        <end position="17"/>
    </location>
</feature>
<sequence length="102" mass="10767">MREGLQNPLRTQGGARSSETEFSDGIRGVPPRKDQAGVWTGSDKKAKACTPPVSLGSTHSGVSYLKVTPKAPLPASEKSEDSSSFRHANFESLMDDSSSSGV</sequence>
<dbReference type="EMBL" id="JAZGQO010000010">
    <property type="protein sequence ID" value="KAK6175286.1"/>
    <property type="molecule type" value="Genomic_DNA"/>
</dbReference>
<dbReference type="Proteomes" id="UP001347796">
    <property type="component" value="Unassembled WGS sequence"/>
</dbReference>
<reference evidence="2 3" key="1">
    <citation type="submission" date="2024-01" db="EMBL/GenBank/DDBJ databases">
        <title>The genome of the rayed Mediterranean limpet Patella caerulea (Linnaeus, 1758).</title>
        <authorList>
            <person name="Anh-Thu Weber A."/>
            <person name="Halstead-Nussloch G."/>
        </authorList>
    </citation>
    <scope>NUCLEOTIDE SEQUENCE [LARGE SCALE GENOMIC DNA]</scope>
    <source>
        <strain evidence="2">AATW-2023a</strain>
        <tissue evidence="2">Whole specimen</tissue>
    </source>
</reference>
<feature type="region of interest" description="Disordered" evidence="1">
    <location>
        <begin position="1"/>
        <end position="102"/>
    </location>
</feature>
<proteinExistence type="predicted"/>
<organism evidence="2 3">
    <name type="scientific">Patella caerulea</name>
    <name type="common">Rayed Mediterranean limpet</name>
    <dbReference type="NCBI Taxonomy" id="87958"/>
    <lineage>
        <taxon>Eukaryota</taxon>
        <taxon>Metazoa</taxon>
        <taxon>Spiralia</taxon>
        <taxon>Lophotrochozoa</taxon>
        <taxon>Mollusca</taxon>
        <taxon>Gastropoda</taxon>
        <taxon>Patellogastropoda</taxon>
        <taxon>Patelloidea</taxon>
        <taxon>Patellidae</taxon>
        <taxon>Patella</taxon>
    </lineage>
</organism>
<evidence type="ECO:0000313" key="3">
    <source>
        <dbReference type="Proteomes" id="UP001347796"/>
    </source>
</evidence>
<protein>
    <submittedName>
        <fullName evidence="2">Uncharacterized protein</fullName>
    </submittedName>
</protein>
<dbReference type="AlphaFoldDB" id="A0AAN8PPA8"/>
<name>A0AAN8PPA8_PATCE</name>
<evidence type="ECO:0000313" key="2">
    <source>
        <dbReference type="EMBL" id="KAK6175286.1"/>
    </source>
</evidence>
<evidence type="ECO:0000256" key="1">
    <source>
        <dbReference type="SAM" id="MobiDB-lite"/>
    </source>
</evidence>
<gene>
    <name evidence="2" type="ORF">SNE40_013780</name>
</gene>
<keyword evidence="3" id="KW-1185">Reference proteome</keyword>
<accession>A0AAN8PPA8</accession>